<dbReference type="PANTHER" id="PTHR30465">
    <property type="entry name" value="INNER MEMBRANE ABC TRANSPORTER"/>
    <property type="match status" value="1"/>
</dbReference>
<organism evidence="9 10">
    <name type="scientific">Prosthecobacter fusiformis</name>
    <dbReference type="NCBI Taxonomy" id="48464"/>
    <lineage>
        <taxon>Bacteria</taxon>
        <taxon>Pseudomonadati</taxon>
        <taxon>Verrucomicrobiota</taxon>
        <taxon>Verrucomicrobiia</taxon>
        <taxon>Verrucomicrobiales</taxon>
        <taxon>Verrucomicrobiaceae</taxon>
        <taxon>Prosthecobacter</taxon>
    </lineage>
</organism>
<keyword evidence="6 7" id="KW-0472">Membrane</keyword>
<dbReference type="PROSITE" id="PS50928">
    <property type="entry name" value="ABC_TM1"/>
    <property type="match status" value="1"/>
</dbReference>
<sequence length="418" mass="46602">MRDYFIRRFLLILPTLIGATMVVYFITRMAPGGPVEAMMRNSMALSANRSMKDAGGSLSEEQKEQIKARFKLDKPYLIGYLMWLGALPDELDKRFIKFEEGKDSAPLTLKSLLPKSEWKTNNAYRVIQATVSRDGSLKDEQGKTVDGWKVTLEPEKQRAVIFRPQFDGLLQGSFGYSLRYNDSVWTMIVERMPISIFFGLASFLIMYSVCLPLGVLKAIKHRTFIDNASSLLIFGAYAIPSFALGSVLVVYVAARWGWFPSGGFTSENFADLGLFAKVLDLLHHAALPLLCYIIGSFALLTMMMKNNLMDNLAADYVRTAIAKGAGFKRAVLHHALRNSLIPVASTLGGVVMIFVGGSVLIERIFDINGLGMLHFQAVLDRDITLMMGLLTVDVFLIMIGNILSDYFVALADPRIRFD</sequence>
<feature type="transmembrane region" description="Helical" evidence="7">
    <location>
        <begin position="194"/>
        <end position="219"/>
    </location>
</feature>
<feature type="transmembrane region" description="Helical" evidence="7">
    <location>
        <begin position="281"/>
        <end position="300"/>
    </location>
</feature>
<proteinExistence type="inferred from homology"/>
<dbReference type="GO" id="GO:0005886">
    <property type="term" value="C:plasma membrane"/>
    <property type="evidence" value="ECO:0007669"/>
    <property type="project" value="UniProtKB-SubCell"/>
</dbReference>
<feature type="domain" description="ABC transmembrane type-1" evidence="8">
    <location>
        <begin position="192"/>
        <end position="408"/>
    </location>
</feature>
<dbReference type="PANTHER" id="PTHR30465:SF66">
    <property type="entry name" value="INNER MEMBRANE ABC TRANSPORTER PERMEASE PROTEIN YEJB"/>
    <property type="match status" value="1"/>
</dbReference>
<keyword evidence="10" id="KW-1185">Reference proteome</keyword>
<dbReference type="InterPro" id="IPR000515">
    <property type="entry name" value="MetI-like"/>
</dbReference>
<evidence type="ECO:0000256" key="7">
    <source>
        <dbReference type="RuleBase" id="RU363032"/>
    </source>
</evidence>
<reference evidence="9 10" key="1">
    <citation type="submission" date="2019-03" db="EMBL/GenBank/DDBJ databases">
        <title>Genomic Encyclopedia of Archaeal and Bacterial Type Strains, Phase II (KMG-II): from individual species to whole genera.</title>
        <authorList>
            <person name="Goeker M."/>
        </authorList>
    </citation>
    <scope>NUCLEOTIDE SEQUENCE [LARGE SCALE GENOMIC DNA]</scope>
    <source>
        <strain evidence="9 10">ATCC 25309</strain>
    </source>
</reference>
<evidence type="ECO:0000256" key="3">
    <source>
        <dbReference type="ARBA" id="ARBA00022475"/>
    </source>
</evidence>
<gene>
    <name evidence="9" type="ORF">EI77_03121</name>
</gene>
<evidence type="ECO:0000259" key="8">
    <source>
        <dbReference type="PROSITE" id="PS50928"/>
    </source>
</evidence>
<dbReference type="GO" id="GO:0042884">
    <property type="term" value="P:microcin transport"/>
    <property type="evidence" value="ECO:0007669"/>
    <property type="project" value="TreeGrafter"/>
</dbReference>
<dbReference type="AlphaFoldDB" id="A0A4R7RR19"/>
<feature type="transmembrane region" description="Helical" evidence="7">
    <location>
        <begin position="231"/>
        <end position="254"/>
    </location>
</feature>
<dbReference type="InterPro" id="IPR035906">
    <property type="entry name" value="MetI-like_sf"/>
</dbReference>
<evidence type="ECO:0000256" key="5">
    <source>
        <dbReference type="ARBA" id="ARBA00022989"/>
    </source>
</evidence>
<dbReference type="EMBL" id="SOCA01000006">
    <property type="protein sequence ID" value="TDU68004.1"/>
    <property type="molecule type" value="Genomic_DNA"/>
</dbReference>
<dbReference type="SUPFAM" id="SSF161098">
    <property type="entry name" value="MetI-like"/>
    <property type="match status" value="1"/>
</dbReference>
<accession>A0A4R7RR19</accession>
<dbReference type="GO" id="GO:0055085">
    <property type="term" value="P:transmembrane transport"/>
    <property type="evidence" value="ECO:0007669"/>
    <property type="project" value="InterPro"/>
</dbReference>
<keyword evidence="3" id="KW-1003">Cell membrane</keyword>
<feature type="transmembrane region" description="Helical" evidence="7">
    <location>
        <begin position="339"/>
        <end position="365"/>
    </location>
</feature>
<evidence type="ECO:0000256" key="1">
    <source>
        <dbReference type="ARBA" id="ARBA00004651"/>
    </source>
</evidence>
<evidence type="ECO:0000256" key="2">
    <source>
        <dbReference type="ARBA" id="ARBA00022448"/>
    </source>
</evidence>
<dbReference type="RefSeq" id="WP_133796153.1">
    <property type="nucleotide sequence ID" value="NZ_SOCA01000006.1"/>
</dbReference>
<dbReference type="Gene3D" id="1.10.3720.10">
    <property type="entry name" value="MetI-like"/>
    <property type="match status" value="1"/>
</dbReference>
<name>A0A4R7RR19_9BACT</name>
<dbReference type="CDD" id="cd06261">
    <property type="entry name" value="TM_PBP2"/>
    <property type="match status" value="1"/>
</dbReference>
<feature type="transmembrane region" description="Helical" evidence="7">
    <location>
        <begin position="9"/>
        <end position="27"/>
    </location>
</feature>
<dbReference type="Pfam" id="PF00528">
    <property type="entry name" value="BPD_transp_1"/>
    <property type="match status" value="1"/>
</dbReference>
<comment type="similarity">
    <text evidence="7">Belongs to the binding-protein-dependent transport system permease family.</text>
</comment>
<keyword evidence="2 7" id="KW-0813">Transport</keyword>
<comment type="subcellular location">
    <subcellularLocation>
        <location evidence="1 7">Cell membrane</location>
        <topology evidence="1 7">Multi-pass membrane protein</topology>
    </subcellularLocation>
</comment>
<protein>
    <submittedName>
        <fullName evidence="9">Microcin C transport system permease protein</fullName>
    </submittedName>
</protein>
<evidence type="ECO:0000256" key="6">
    <source>
        <dbReference type="ARBA" id="ARBA00023136"/>
    </source>
</evidence>
<keyword evidence="5 7" id="KW-1133">Transmembrane helix</keyword>
<dbReference type="Proteomes" id="UP000295662">
    <property type="component" value="Unassembled WGS sequence"/>
</dbReference>
<evidence type="ECO:0000313" key="9">
    <source>
        <dbReference type="EMBL" id="TDU68004.1"/>
    </source>
</evidence>
<keyword evidence="4 7" id="KW-0812">Transmembrane</keyword>
<evidence type="ECO:0000313" key="10">
    <source>
        <dbReference type="Proteomes" id="UP000295662"/>
    </source>
</evidence>
<dbReference type="OrthoDB" id="9773683at2"/>
<feature type="transmembrane region" description="Helical" evidence="7">
    <location>
        <begin position="385"/>
        <end position="408"/>
    </location>
</feature>
<comment type="caution">
    <text evidence="9">The sequence shown here is derived from an EMBL/GenBank/DDBJ whole genome shotgun (WGS) entry which is preliminary data.</text>
</comment>
<evidence type="ECO:0000256" key="4">
    <source>
        <dbReference type="ARBA" id="ARBA00022692"/>
    </source>
</evidence>